<dbReference type="InterPro" id="IPR024084">
    <property type="entry name" value="IsoPropMal-DH-like_dom"/>
</dbReference>
<comment type="pathway">
    <text evidence="10">Amino-acid biosynthesis; L-lysine biosynthesis via AAA pathway; L-alpha-aminoadipate from 2-oxoglutarate: step 4/5.</text>
</comment>
<dbReference type="InterPro" id="IPR019818">
    <property type="entry name" value="IsoCit/isopropylmalate_DH_CS"/>
</dbReference>
<dbReference type="GO" id="GO:0033708">
    <property type="term" value="F:isocitrate-homoisocitrate dehydrogenase activity"/>
    <property type="evidence" value="ECO:0007669"/>
    <property type="project" value="UniProtKB-EC"/>
</dbReference>
<dbReference type="Pfam" id="PF00180">
    <property type="entry name" value="Iso_dh"/>
    <property type="match status" value="1"/>
</dbReference>
<keyword evidence="17" id="KW-1185">Reference proteome</keyword>
<evidence type="ECO:0000313" key="17">
    <source>
        <dbReference type="Proteomes" id="UP000220527"/>
    </source>
</evidence>
<dbReference type="GO" id="GO:0000287">
    <property type="term" value="F:magnesium ion binding"/>
    <property type="evidence" value="ECO:0007669"/>
    <property type="project" value="InterPro"/>
</dbReference>
<keyword evidence="5 16" id="KW-0560">Oxidoreductase</keyword>
<gene>
    <name evidence="16" type="ORF">CJ255_09030</name>
</gene>
<dbReference type="EC" id="1.1.1.286" evidence="12"/>
<dbReference type="EMBL" id="NQWI01000031">
    <property type="protein sequence ID" value="PDW03390.1"/>
    <property type="molecule type" value="Genomic_DNA"/>
</dbReference>
<keyword evidence="4" id="KW-0460">Magnesium</keyword>
<evidence type="ECO:0000256" key="2">
    <source>
        <dbReference type="ARBA" id="ARBA00007769"/>
    </source>
</evidence>
<proteinExistence type="inferred from homology"/>
<evidence type="ECO:0000256" key="11">
    <source>
        <dbReference type="ARBA" id="ARBA00063123"/>
    </source>
</evidence>
<comment type="subunit">
    <text evidence="11">Homotetramer. Dimer of dimers. The homotetramer can transiently dissociate into homodimers.</text>
</comment>
<comment type="catalytic activity">
    <reaction evidence="7">
        <text>D-threo-isocitrate + NAD(+) = 2-oxoglutarate + CO2 + NADH</text>
        <dbReference type="Rhea" id="RHEA:23632"/>
        <dbReference type="ChEBI" id="CHEBI:15562"/>
        <dbReference type="ChEBI" id="CHEBI:16526"/>
        <dbReference type="ChEBI" id="CHEBI:16810"/>
        <dbReference type="ChEBI" id="CHEBI:57540"/>
        <dbReference type="ChEBI" id="CHEBI:57945"/>
        <dbReference type="EC" id="1.1.1.286"/>
    </reaction>
    <physiologicalReaction direction="left-to-right" evidence="7">
        <dbReference type="Rhea" id="RHEA:23633"/>
    </physiologicalReaction>
</comment>
<dbReference type="Proteomes" id="UP000220527">
    <property type="component" value="Unassembled WGS sequence"/>
</dbReference>
<comment type="cofactor">
    <cofactor evidence="1">
        <name>Mg(2+)</name>
        <dbReference type="ChEBI" id="CHEBI:18420"/>
    </cofactor>
</comment>
<evidence type="ECO:0000256" key="6">
    <source>
        <dbReference type="ARBA" id="ARBA00023027"/>
    </source>
</evidence>
<dbReference type="SUPFAM" id="SSF53659">
    <property type="entry name" value="Isocitrate/Isopropylmalate dehydrogenase-like"/>
    <property type="match status" value="1"/>
</dbReference>
<sequence>MRVCVIPGDGIGPEVLGVATRILQALVPSVALSEAEAGWATFERHGTALPAATLAAAQAADAILFGAVASPSHSVPGYRSPIVQLRRELDLYANIRPTQMRASANQPAHSLVVVRENTEGLYAGRERLADDGATAIAERVITRQASTRIVRAACELARSRAHDLQRPGRVTIVHKANVLRVSDGLFRETALAVVRDYPDLTHDELLVDVAAMHLAQSPQRFDVIVTTNMFGDILSDVACIHGGGLGLAASANLGEQRALFEPVHGAAPDIVGRGCANPLAAIECVAMLLAWRKLPDQAARLRKASATVLRDGPHTPDLGGNATTEALAEAVLAQL</sequence>
<dbReference type="SMART" id="SM01329">
    <property type="entry name" value="Iso_dh"/>
    <property type="match status" value="1"/>
</dbReference>
<organism evidence="16 17">
    <name type="scientific">Candidatus Viridilinea mediisalina</name>
    <dbReference type="NCBI Taxonomy" id="2024553"/>
    <lineage>
        <taxon>Bacteria</taxon>
        <taxon>Bacillati</taxon>
        <taxon>Chloroflexota</taxon>
        <taxon>Chloroflexia</taxon>
        <taxon>Chloroflexales</taxon>
        <taxon>Chloroflexineae</taxon>
        <taxon>Oscillochloridaceae</taxon>
        <taxon>Candidatus Viridilinea</taxon>
    </lineage>
</organism>
<dbReference type="Gene3D" id="3.40.718.10">
    <property type="entry name" value="Isopropylmalate Dehydrogenase"/>
    <property type="match status" value="1"/>
</dbReference>
<evidence type="ECO:0000256" key="5">
    <source>
        <dbReference type="ARBA" id="ARBA00023002"/>
    </source>
</evidence>
<evidence type="ECO:0000256" key="13">
    <source>
        <dbReference type="ARBA" id="ARBA00071278"/>
    </source>
</evidence>
<dbReference type="GO" id="GO:0047046">
    <property type="term" value="F:homoisocitrate dehydrogenase activity"/>
    <property type="evidence" value="ECO:0007669"/>
    <property type="project" value="RHEA"/>
</dbReference>
<dbReference type="RefSeq" id="WP_097643778.1">
    <property type="nucleotide sequence ID" value="NZ_NQWI01000031.1"/>
</dbReference>
<dbReference type="FunFam" id="3.40.718.10:FF:000019">
    <property type="entry name" value="Homoisocitrate dehydrogenase"/>
    <property type="match status" value="1"/>
</dbReference>
<dbReference type="GO" id="GO:0004449">
    <property type="term" value="F:isocitrate dehydrogenase (NAD+) activity"/>
    <property type="evidence" value="ECO:0007669"/>
    <property type="project" value="TreeGrafter"/>
</dbReference>
<feature type="domain" description="Isopropylmalate dehydrogenase-like" evidence="15">
    <location>
        <begin position="2"/>
        <end position="331"/>
    </location>
</feature>
<keyword evidence="3" id="KW-0479">Metal-binding</keyword>
<dbReference type="PANTHER" id="PTHR11835:SF34">
    <property type="entry name" value="ISOCITRATE DEHYDROGENASE [NAD] SUBUNIT ALPHA, MITOCHONDRIAL"/>
    <property type="match status" value="1"/>
</dbReference>
<evidence type="ECO:0000256" key="7">
    <source>
        <dbReference type="ARBA" id="ARBA00050979"/>
    </source>
</evidence>
<dbReference type="GO" id="GO:0051287">
    <property type="term" value="F:NAD binding"/>
    <property type="evidence" value="ECO:0007669"/>
    <property type="project" value="InterPro"/>
</dbReference>
<evidence type="ECO:0000256" key="10">
    <source>
        <dbReference type="ARBA" id="ARBA00060720"/>
    </source>
</evidence>
<accession>A0A2A6RKI5</accession>
<name>A0A2A6RKI5_9CHLR</name>
<dbReference type="PANTHER" id="PTHR11835">
    <property type="entry name" value="DECARBOXYLATING DEHYDROGENASES-ISOCITRATE, ISOPROPYLMALATE, TARTRATE"/>
    <property type="match status" value="1"/>
</dbReference>
<keyword evidence="6" id="KW-0520">NAD</keyword>
<evidence type="ECO:0000256" key="12">
    <source>
        <dbReference type="ARBA" id="ARBA00066849"/>
    </source>
</evidence>
<evidence type="ECO:0000256" key="14">
    <source>
        <dbReference type="ARBA" id="ARBA00076472"/>
    </source>
</evidence>
<dbReference type="GO" id="GO:0046394">
    <property type="term" value="P:carboxylic acid biosynthetic process"/>
    <property type="evidence" value="ECO:0007669"/>
    <property type="project" value="UniProtKB-ARBA"/>
</dbReference>
<dbReference type="GO" id="GO:0006099">
    <property type="term" value="P:tricarboxylic acid cycle"/>
    <property type="evidence" value="ECO:0007669"/>
    <property type="project" value="TreeGrafter"/>
</dbReference>
<evidence type="ECO:0000256" key="3">
    <source>
        <dbReference type="ARBA" id="ARBA00022723"/>
    </source>
</evidence>
<evidence type="ECO:0000256" key="4">
    <source>
        <dbReference type="ARBA" id="ARBA00022842"/>
    </source>
</evidence>
<protein>
    <recommendedName>
        <fullName evidence="13">Isocitrate/homoisocitrate dehydrogenase</fullName>
        <ecNumber evidence="12">1.1.1.286</ecNumber>
    </recommendedName>
    <alternativeName>
        <fullName evidence="14">Homoisocitrate dehydrogenase</fullName>
    </alternativeName>
</protein>
<comment type="similarity">
    <text evidence="2">Belongs to the isocitrate and isopropylmalate dehydrogenases family.</text>
</comment>
<comment type="catalytic activity">
    <reaction evidence="8">
        <text>(2R,3S)-homoisocitrate + NAD(+) = 2-oxoadipate + CO2 + NADH</text>
        <dbReference type="Rhea" id="RHEA:11900"/>
        <dbReference type="ChEBI" id="CHEBI:15404"/>
        <dbReference type="ChEBI" id="CHEBI:16526"/>
        <dbReference type="ChEBI" id="CHEBI:57499"/>
        <dbReference type="ChEBI" id="CHEBI:57540"/>
        <dbReference type="ChEBI" id="CHEBI:57945"/>
        <dbReference type="EC" id="1.1.1.286"/>
    </reaction>
    <physiologicalReaction direction="left-to-right" evidence="8">
        <dbReference type="Rhea" id="RHEA:11901"/>
    </physiologicalReaction>
</comment>
<evidence type="ECO:0000256" key="9">
    <source>
        <dbReference type="ARBA" id="ARBA00054060"/>
    </source>
</evidence>
<dbReference type="OrthoDB" id="9806254at2"/>
<evidence type="ECO:0000256" key="1">
    <source>
        <dbReference type="ARBA" id="ARBA00001946"/>
    </source>
</evidence>
<dbReference type="AlphaFoldDB" id="A0A2A6RKI5"/>
<reference evidence="17" key="1">
    <citation type="submission" date="2017-08" db="EMBL/GenBank/DDBJ databases">
        <authorList>
            <person name="Grouzdev D.S."/>
            <person name="Gaisin V.A."/>
            <person name="Rysina M.S."/>
            <person name="Gorlenko V.M."/>
        </authorList>
    </citation>
    <scope>NUCLEOTIDE SEQUENCE [LARGE SCALE GENOMIC DNA]</scope>
    <source>
        <strain evidence="17">Kir15-3F</strain>
    </source>
</reference>
<evidence type="ECO:0000313" key="16">
    <source>
        <dbReference type="EMBL" id="PDW03390.1"/>
    </source>
</evidence>
<dbReference type="GO" id="GO:0006102">
    <property type="term" value="P:isocitrate metabolic process"/>
    <property type="evidence" value="ECO:0007669"/>
    <property type="project" value="TreeGrafter"/>
</dbReference>
<comment type="caution">
    <text evidence="16">The sequence shown here is derived from an EMBL/GenBank/DDBJ whole genome shotgun (WGS) entry which is preliminary data.</text>
</comment>
<evidence type="ECO:0000259" key="15">
    <source>
        <dbReference type="SMART" id="SM01329"/>
    </source>
</evidence>
<comment type="function">
    <text evidence="9">Catalyzes the NAD(+)-dependent oxidative decarboxylation of homoisocitrate to 2-oxoadipate (alpha-ketoadipate), a reaction involved in lysine biosynthesis through the alpha-aminoadipate pathway. In addition, has high activity with isocitrate, but is inactive with 3-isopropylmalate.</text>
</comment>
<evidence type="ECO:0000256" key="8">
    <source>
        <dbReference type="ARBA" id="ARBA00051094"/>
    </source>
</evidence>
<dbReference type="PROSITE" id="PS00470">
    <property type="entry name" value="IDH_IMDH"/>
    <property type="match status" value="1"/>
</dbReference>